<organism evidence="2 3">
    <name type="scientific">Muriicola marianensis</name>
    <dbReference type="NCBI Taxonomy" id="1324801"/>
    <lineage>
        <taxon>Bacteria</taxon>
        <taxon>Pseudomonadati</taxon>
        <taxon>Bacteroidota</taxon>
        <taxon>Flavobacteriia</taxon>
        <taxon>Flavobacteriales</taxon>
        <taxon>Flavobacteriaceae</taxon>
        <taxon>Muriicola</taxon>
    </lineage>
</organism>
<dbReference type="EMBL" id="BMFH01000001">
    <property type="protein sequence ID" value="GGD42915.1"/>
    <property type="molecule type" value="Genomic_DNA"/>
</dbReference>
<keyword evidence="1" id="KW-1133">Transmembrane helix</keyword>
<dbReference type="RefSeq" id="WP_188369350.1">
    <property type="nucleotide sequence ID" value="NZ_BMFH01000001.1"/>
</dbReference>
<keyword evidence="1" id="KW-0812">Transmembrane</keyword>
<feature type="transmembrane region" description="Helical" evidence="1">
    <location>
        <begin position="45"/>
        <end position="69"/>
    </location>
</feature>
<reference evidence="3" key="1">
    <citation type="journal article" date="2019" name="Int. J. Syst. Evol. Microbiol.">
        <title>The Global Catalogue of Microorganisms (GCM) 10K type strain sequencing project: providing services to taxonomists for standard genome sequencing and annotation.</title>
        <authorList>
            <consortium name="The Broad Institute Genomics Platform"/>
            <consortium name="The Broad Institute Genome Sequencing Center for Infectious Disease"/>
            <person name="Wu L."/>
            <person name="Ma J."/>
        </authorList>
    </citation>
    <scope>NUCLEOTIDE SEQUENCE [LARGE SCALE GENOMIC DNA]</scope>
    <source>
        <strain evidence="3">CGMCC 1.12606</strain>
    </source>
</reference>
<dbReference type="Pfam" id="PF19589">
    <property type="entry name" value="DUF6095"/>
    <property type="match status" value="1"/>
</dbReference>
<evidence type="ECO:0000313" key="3">
    <source>
        <dbReference type="Proteomes" id="UP000625780"/>
    </source>
</evidence>
<protein>
    <recommendedName>
        <fullName evidence="4">AtpZ/AtpI family protein</fullName>
    </recommendedName>
</protein>
<sequence>MKQSTGSRTNKELLIKGLKYLAYTVALMFTAPVVLYQAFKNQDHPWFIPVLVVGGVLALGAIGMGFFSIKTVVDALFGKPTPRKD</sequence>
<accession>A0ABQ1QRS5</accession>
<keyword evidence="3" id="KW-1185">Reference proteome</keyword>
<comment type="caution">
    <text evidence="2">The sequence shown here is derived from an EMBL/GenBank/DDBJ whole genome shotgun (WGS) entry which is preliminary data.</text>
</comment>
<feature type="transmembrane region" description="Helical" evidence="1">
    <location>
        <begin position="20"/>
        <end position="39"/>
    </location>
</feature>
<evidence type="ECO:0000313" key="2">
    <source>
        <dbReference type="EMBL" id="GGD42915.1"/>
    </source>
</evidence>
<keyword evidence="1" id="KW-0472">Membrane</keyword>
<evidence type="ECO:0000256" key="1">
    <source>
        <dbReference type="SAM" id="Phobius"/>
    </source>
</evidence>
<name>A0ABQ1QRS5_9FLAO</name>
<proteinExistence type="predicted"/>
<dbReference type="Proteomes" id="UP000625780">
    <property type="component" value="Unassembled WGS sequence"/>
</dbReference>
<dbReference type="InterPro" id="IPR046077">
    <property type="entry name" value="DUF6095"/>
</dbReference>
<gene>
    <name evidence="2" type="ORF">GCM10011361_07360</name>
</gene>
<evidence type="ECO:0008006" key="4">
    <source>
        <dbReference type="Google" id="ProtNLM"/>
    </source>
</evidence>